<dbReference type="Proteomes" id="UP000186391">
    <property type="component" value="Unassembled WGS sequence"/>
</dbReference>
<evidence type="ECO:0000259" key="1">
    <source>
        <dbReference type="Pfam" id="PF01345"/>
    </source>
</evidence>
<dbReference type="InterPro" id="IPR001434">
    <property type="entry name" value="OmcB-like_DUF11"/>
</dbReference>
<evidence type="ECO:0000313" key="2">
    <source>
        <dbReference type="EMBL" id="OKH14452.1"/>
    </source>
</evidence>
<comment type="caution">
    <text evidence="2">The sequence shown here is derived from an EMBL/GenBank/DDBJ whole genome shotgun (WGS) entry which is preliminary data.</text>
</comment>
<dbReference type="AlphaFoldDB" id="A0A1U7H0Q4"/>
<feature type="domain" description="DUF11" evidence="1">
    <location>
        <begin position="75"/>
        <end position="147"/>
    </location>
</feature>
<dbReference type="InterPro" id="IPR014468">
    <property type="entry name" value="UCP014979"/>
</dbReference>
<protein>
    <recommendedName>
        <fullName evidence="1">DUF11 domain-containing protein</fullName>
    </recommendedName>
</protein>
<dbReference type="RefSeq" id="WP_073555694.1">
    <property type="nucleotide sequence ID" value="NZ_MRCA01000004.1"/>
</dbReference>
<dbReference type="NCBIfam" id="TIGR01451">
    <property type="entry name" value="B_ant_repeat"/>
    <property type="match status" value="1"/>
</dbReference>
<dbReference type="EMBL" id="MRCA01000004">
    <property type="protein sequence ID" value="OKH14452.1"/>
    <property type="molecule type" value="Genomic_DNA"/>
</dbReference>
<organism evidence="2 3">
    <name type="scientific">Fischerella major NIES-592</name>
    <dbReference type="NCBI Taxonomy" id="210994"/>
    <lineage>
        <taxon>Bacteria</taxon>
        <taxon>Bacillati</taxon>
        <taxon>Cyanobacteriota</taxon>
        <taxon>Cyanophyceae</taxon>
        <taxon>Nostocales</taxon>
        <taxon>Hapalosiphonaceae</taxon>
        <taxon>Fischerella</taxon>
    </lineage>
</organism>
<accession>A0A1U7H0Q4</accession>
<dbReference type="InterPro" id="IPR047589">
    <property type="entry name" value="DUF11_rpt"/>
</dbReference>
<sequence>MKRFSIGSMGAVALIVTLPFVNQIPILTNIWHSHAALAQNTQAKGQVELRLEAEKKILGQQVQGKQKESWQKLSGKAVVQPGDILRYTVTGVNNGNKAVKNLVINQPIPKGMIYVLNSATVNPNTGAKITYSIDNGRTFVEKPTVKVKLPNGKVETRPAPAIAYTHIRWNFGTSVAAKAQIKGTYQVQVR</sequence>
<dbReference type="Gene3D" id="2.60.40.740">
    <property type="match status" value="1"/>
</dbReference>
<evidence type="ECO:0000313" key="3">
    <source>
        <dbReference type="Proteomes" id="UP000186391"/>
    </source>
</evidence>
<name>A0A1U7H0Q4_9CYAN</name>
<proteinExistence type="predicted"/>
<dbReference type="OrthoDB" id="484368at2"/>
<dbReference type="PIRSF" id="PIRSF014979">
    <property type="entry name" value="UCP014979"/>
    <property type="match status" value="1"/>
</dbReference>
<gene>
    <name evidence="2" type="ORF">NIES592_10375</name>
</gene>
<keyword evidence="3" id="KW-1185">Reference proteome</keyword>
<reference evidence="2 3" key="1">
    <citation type="submission" date="2016-11" db="EMBL/GenBank/DDBJ databases">
        <title>Draft Genome Sequences of Nine Cyanobacterial Strains from Diverse Habitats.</title>
        <authorList>
            <person name="Zhu T."/>
            <person name="Hou S."/>
            <person name="Lu X."/>
            <person name="Hess W.R."/>
        </authorList>
    </citation>
    <scope>NUCLEOTIDE SEQUENCE [LARGE SCALE GENOMIC DNA]</scope>
    <source>
        <strain evidence="2 3">NIES-592</strain>
    </source>
</reference>
<dbReference type="Pfam" id="PF01345">
    <property type="entry name" value="DUF11"/>
    <property type="match status" value="1"/>
</dbReference>